<gene>
    <name evidence="9" type="ORF">FZO89_00220</name>
</gene>
<dbReference type="InterPro" id="IPR011990">
    <property type="entry name" value="TPR-like_helical_dom_sf"/>
</dbReference>
<evidence type="ECO:0000256" key="2">
    <source>
        <dbReference type="ARBA" id="ARBA00022748"/>
    </source>
</evidence>
<reference evidence="9 10" key="1">
    <citation type="submission" date="2019-08" db="EMBL/GenBank/DDBJ databases">
        <title>Luteimonas viscosus sp. nov., isolated from soil of a sunflower field.</title>
        <authorList>
            <person name="Jianli Z."/>
            <person name="Ying Z."/>
        </authorList>
    </citation>
    <scope>NUCLEOTIDE SEQUENCE [LARGE SCALE GENOMIC DNA]</scope>
    <source>
        <strain evidence="9 10">XBU10</strain>
    </source>
</reference>
<evidence type="ECO:0000256" key="1">
    <source>
        <dbReference type="ARBA" id="ARBA00022737"/>
    </source>
</evidence>
<protein>
    <submittedName>
        <fullName evidence="9">Tetratricopeptide repeat protein</fullName>
    </submittedName>
</protein>
<comment type="caution">
    <text evidence="9">The sequence shown here is derived from an EMBL/GenBank/DDBJ whole genome shotgun (WGS) entry which is preliminary data.</text>
</comment>
<keyword evidence="6" id="KW-0472">Membrane</keyword>
<feature type="domain" description="Cytochrome c-type biogenesis protein H Ig-like" evidence="7">
    <location>
        <begin position="242"/>
        <end position="349"/>
    </location>
</feature>
<feature type="transmembrane region" description="Helical" evidence="6">
    <location>
        <begin position="33"/>
        <end position="52"/>
    </location>
</feature>
<dbReference type="PANTHER" id="PTHR47870:SF1">
    <property type="entry name" value="CYTOCHROME C-TYPE BIOGENESIS PROTEIN CCMH"/>
    <property type="match status" value="1"/>
</dbReference>
<dbReference type="GO" id="GO:0017004">
    <property type="term" value="P:cytochrome complex assembly"/>
    <property type="evidence" value="ECO:0007669"/>
    <property type="project" value="UniProtKB-KW"/>
</dbReference>
<sequence length="355" mass="36843">MVSGTLLHVVLVVAAFVVAALVALPLRKASPRLFGAIVVVVPVLAFALYRIVGTPAALDPSTAIAASTAEDAPSMEEAIVELEAALARDPAQPEGWRLLARAHAALGNRTRARDAFMTALEHIPDDPELLLEAAQARAQAAPGNRFDDEALAMLRKALALDPGNQRAQWFIGVVQRQRGEDAAAVATWESLLPALDEATANALRTQIDEARQAAGLPPRAESGAEAGDTATPVAGDAPATGLRVRVSLDPGFAARVRLRGDAVVFVIARAAGGPPMPVAVERHALQDLPLDIVLDDGDGPMPTARLSAQREVEVIARLSASGSASRGEGDIESAPVRVTLPASAPIDLVLGAPTP</sequence>
<name>A0A5D4XQ30_9GAMM</name>
<evidence type="ECO:0000259" key="8">
    <source>
        <dbReference type="Pfam" id="PF23914"/>
    </source>
</evidence>
<dbReference type="Gene3D" id="1.25.40.10">
    <property type="entry name" value="Tetratricopeptide repeat domain"/>
    <property type="match status" value="1"/>
</dbReference>
<feature type="repeat" description="TPR" evidence="4">
    <location>
        <begin position="93"/>
        <end position="126"/>
    </location>
</feature>
<dbReference type="InterPro" id="IPR019734">
    <property type="entry name" value="TPR_rpt"/>
</dbReference>
<dbReference type="Pfam" id="PF23914">
    <property type="entry name" value="TPR_CcmH_CycH"/>
    <property type="match status" value="1"/>
</dbReference>
<dbReference type="Pfam" id="PF23892">
    <property type="entry name" value="Ig_CycH"/>
    <property type="match status" value="1"/>
</dbReference>
<dbReference type="OrthoDB" id="9776053at2"/>
<keyword evidence="6" id="KW-0812">Transmembrane</keyword>
<dbReference type="SUPFAM" id="SSF48452">
    <property type="entry name" value="TPR-like"/>
    <property type="match status" value="1"/>
</dbReference>
<dbReference type="InterPro" id="IPR056413">
    <property type="entry name" value="TPR_CcmH_CycH"/>
</dbReference>
<keyword evidence="2" id="KW-0201">Cytochrome c-type biogenesis</keyword>
<evidence type="ECO:0000313" key="9">
    <source>
        <dbReference type="EMBL" id="TYT24830.1"/>
    </source>
</evidence>
<dbReference type="EMBL" id="VTFT01000001">
    <property type="protein sequence ID" value="TYT24830.1"/>
    <property type="molecule type" value="Genomic_DNA"/>
</dbReference>
<organism evidence="9 10">
    <name type="scientific">Luteimonas viscosa</name>
    <dbReference type="NCBI Taxonomy" id="1132694"/>
    <lineage>
        <taxon>Bacteria</taxon>
        <taxon>Pseudomonadati</taxon>
        <taxon>Pseudomonadota</taxon>
        <taxon>Gammaproteobacteria</taxon>
        <taxon>Lysobacterales</taxon>
        <taxon>Lysobacteraceae</taxon>
        <taxon>Luteimonas</taxon>
    </lineage>
</organism>
<evidence type="ECO:0000256" key="6">
    <source>
        <dbReference type="SAM" id="Phobius"/>
    </source>
</evidence>
<evidence type="ECO:0000313" key="10">
    <source>
        <dbReference type="Proteomes" id="UP000324973"/>
    </source>
</evidence>
<dbReference type="InterPro" id="IPR051263">
    <property type="entry name" value="C-type_cytochrome_biogenesis"/>
</dbReference>
<dbReference type="PANTHER" id="PTHR47870">
    <property type="entry name" value="CYTOCHROME C-TYPE BIOGENESIS PROTEIN CCMH"/>
    <property type="match status" value="1"/>
</dbReference>
<dbReference type="AlphaFoldDB" id="A0A5D4XQ30"/>
<keyword evidence="3 4" id="KW-0802">TPR repeat</keyword>
<dbReference type="Proteomes" id="UP000324973">
    <property type="component" value="Unassembled WGS sequence"/>
</dbReference>
<feature type="domain" description="Cytochrome c-type biogenesis protein H TPR" evidence="8">
    <location>
        <begin position="75"/>
        <end position="198"/>
    </location>
</feature>
<dbReference type="RefSeq" id="WP_149101380.1">
    <property type="nucleotide sequence ID" value="NZ_VTFT01000001.1"/>
</dbReference>
<feature type="transmembrane region" description="Helical" evidence="6">
    <location>
        <begin position="6"/>
        <end position="26"/>
    </location>
</feature>
<evidence type="ECO:0000256" key="4">
    <source>
        <dbReference type="PROSITE-ProRule" id="PRU00339"/>
    </source>
</evidence>
<evidence type="ECO:0000259" key="7">
    <source>
        <dbReference type="Pfam" id="PF23892"/>
    </source>
</evidence>
<keyword evidence="10" id="KW-1185">Reference proteome</keyword>
<feature type="region of interest" description="Disordered" evidence="5">
    <location>
        <begin position="213"/>
        <end position="236"/>
    </location>
</feature>
<proteinExistence type="predicted"/>
<dbReference type="InterPro" id="IPR056412">
    <property type="entry name" value="Ig_CycH"/>
</dbReference>
<accession>A0A5D4XQ30</accession>
<dbReference type="PROSITE" id="PS50005">
    <property type="entry name" value="TPR"/>
    <property type="match status" value="1"/>
</dbReference>
<keyword evidence="1" id="KW-0677">Repeat</keyword>
<evidence type="ECO:0000256" key="3">
    <source>
        <dbReference type="ARBA" id="ARBA00022803"/>
    </source>
</evidence>
<keyword evidence="6" id="KW-1133">Transmembrane helix</keyword>
<evidence type="ECO:0000256" key="5">
    <source>
        <dbReference type="SAM" id="MobiDB-lite"/>
    </source>
</evidence>